<sequence>MVPDISRFSLQMSSLHEDTKNNVGPRFQNLKNDDREIQILLNGEHTFKTHELVLRAYSDVYRVQKKINPIITISEPTLSKKATALMVNYLYRGKVAANTANIVELCFLANFFKISVIMEKLEKFMKSMKLSVLKSTTSPEQSKRTVPIIQHEKPSKQRKYQTFPRGFVPIGEPPKNAVLTPITKISLASIDASTTNSTPNGSVLFSVTKERRIKQEQEETTGKKDKYEEQIKKNGDQSRKVSGIFDDINLLKTSIPSAKTASRAVKIERRSKNRVKGNKKSRKKLADRRVLLQEGDNCLCQIIYCCQGYECYKFVQEFESNRNSRSGSDKKVTYVATATLPVLLNYDEFHYEIDPKTPTIGTGKSDCSSTKKESKIETSEKNKPKKNNDSSVSPVDISSFTNISKRR</sequence>
<protein>
    <submittedName>
        <fullName evidence="2">BTB domain-containing protein</fullName>
    </submittedName>
</protein>
<accession>A0AC35UHY8</accession>
<dbReference type="WBParaSite" id="RSKR_0001179800.1">
    <property type="protein sequence ID" value="RSKR_0001179800.1"/>
    <property type="gene ID" value="RSKR_0001179800"/>
</dbReference>
<evidence type="ECO:0000313" key="1">
    <source>
        <dbReference type="Proteomes" id="UP000095286"/>
    </source>
</evidence>
<organism evidence="1 2">
    <name type="scientific">Rhabditophanes sp. KR3021</name>
    <dbReference type="NCBI Taxonomy" id="114890"/>
    <lineage>
        <taxon>Eukaryota</taxon>
        <taxon>Metazoa</taxon>
        <taxon>Ecdysozoa</taxon>
        <taxon>Nematoda</taxon>
        <taxon>Chromadorea</taxon>
        <taxon>Rhabditida</taxon>
        <taxon>Tylenchina</taxon>
        <taxon>Panagrolaimomorpha</taxon>
        <taxon>Strongyloidoidea</taxon>
        <taxon>Alloionematidae</taxon>
        <taxon>Rhabditophanes</taxon>
    </lineage>
</organism>
<dbReference type="Proteomes" id="UP000095286">
    <property type="component" value="Unplaced"/>
</dbReference>
<proteinExistence type="predicted"/>
<evidence type="ECO:0000313" key="2">
    <source>
        <dbReference type="WBParaSite" id="RSKR_0001179800.1"/>
    </source>
</evidence>
<reference evidence="2" key="1">
    <citation type="submission" date="2016-11" db="UniProtKB">
        <authorList>
            <consortium name="WormBaseParasite"/>
        </authorList>
    </citation>
    <scope>IDENTIFICATION</scope>
    <source>
        <strain evidence="2">KR3021</strain>
    </source>
</reference>
<name>A0AC35UHY8_9BILA</name>